<keyword evidence="2" id="KW-0964">Secreted</keyword>
<dbReference type="GO" id="GO:0005509">
    <property type="term" value="F:calcium ion binding"/>
    <property type="evidence" value="ECO:0007669"/>
    <property type="project" value="InterPro"/>
</dbReference>
<feature type="domain" description="Haemolysin-type calcium binding-related" evidence="4">
    <location>
        <begin position="508"/>
        <end position="551"/>
    </location>
</feature>
<dbReference type="Gene3D" id="2.150.10.10">
    <property type="entry name" value="Serralysin-like metalloprotease, C-terminal"/>
    <property type="match status" value="6"/>
</dbReference>
<sequence length="601" mass="58604">MATGNLEALIANAGNDTITGNSAANGYIDGGAGNDTITGGALDDILIGGDGADTIHGGTGADYIQGGNDADTLYGDDAADTLKGNDGDDILVGGTGADILDGGAGSDTASYTTDSAGVTVNLLTGVATGGEAAGDQLSNIEVVVGGSGNDTLTGNASANTLNGAAGADTLNGGDGDDVIIGGAGADTMDGGAGIDTLSYDGSTTAIKVALGEAGIQATSTDTVTTADDYGDKFTNFENIIGGTKADTFTGNSLDNVLSGGAGADTLNGGGGNDTIIGGAGADTMDGGAGIDTLSYEGSTTAIKVALGEAGVQATSSSILSTTDDYGDKFVNFENVIGGTKADTITGNSLNNVLTGGAGADTISGGVGDDLIIGGADGDTMDGGAGIDTLSYAASTLAVSITLGAAGAQTTASGATGSDSVGDKVKNFENLVGSQADDTLTGNTSNNVLTGGGGTDTLTGGGGTDTYIFSAAQQSEIIINGLSSNTGPSGELDIAVDHDDLWFIQQGNDLVIDVLGTSEQVTIKDWYKDTSTTSWEQLSKIAAQDGLQLTSAQQVNSLVQAMATFSDNYNSAYGSAFDPTAPESATITDAAVIAAQGSAWHA</sequence>
<dbReference type="InterPro" id="IPR011049">
    <property type="entry name" value="Serralysin-like_metalloprot_C"/>
</dbReference>
<dbReference type="EMBL" id="CP063362">
    <property type="protein sequence ID" value="QRG08712.1"/>
    <property type="molecule type" value="Genomic_DNA"/>
</dbReference>
<dbReference type="RefSeq" id="WP_203195625.1">
    <property type="nucleotide sequence ID" value="NZ_CP063362.1"/>
</dbReference>
<comment type="subcellular location">
    <subcellularLocation>
        <location evidence="1">Secreted</location>
    </subcellularLocation>
</comment>
<proteinExistence type="predicted"/>
<dbReference type="Proteomes" id="UP000596427">
    <property type="component" value="Chromosome"/>
</dbReference>
<dbReference type="InterPro" id="IPR050557">
    <property type="entry name" value="RTX_toxin/Mannuronan_C5-epim"/>
</dbReference>
<dbReference type="PRINTS" id="PR00313">
    <property type="entry name" value="CABNDNGRPT"/>
</dbReference>
<evidence type="ECO:0000256" key="3">
    <source>
        <dbReference type="SAM" id="MobiDB-lite"/>
    </source>
</evidence>
<evidence type="ECO:0000256" key="2">
    <source>
        <dbReference type="ARBA" id="ARBA00022525"/>
    </source>
</evidence>
<keyword evidence="6" id="KW-1185">Reference proteome</keyword>
<evidence type="ECO:0000256" key="1">
    <source>
        <dbReference type="ARBA" id="ARBA00004613"/>
    </source>
</evidence>
<dbReference type="PANTHER" id="PTHR38340:SF1">
    <property type="entry name" value="S-LAYER PROTEIN"/>
    <property type="match status" value="1"/>
</dbReference>
<evidence type="ECO:0000259" key="4">
    <source>
        <dbReference type="Pfam" id="PF06594"/>
    </source>
</evidence>
<gene>
    <name evidence="5" type="ORF">EZH22_10745</name>
</gene>
<dbReference type="GO" id="GO:0005576">
    <property type="term" value="C:extracellular region"/>
    <property type="evidence" value="ECO:0007669"/>
    <property type="project" value="UniProtKB-SubCell"/>
</dbReference>
<dbReference type="PROSITE" id="PS00330">
    <property type="entry name" value="HEMOLYSIN_CALCIUM"/>
    <property type="match status" value="7"/>
</dbReference>
<evidence type="ECO:0000313" key="6">
    <source>
        <dbReference type="Proteomes" id="UP000596427"/>
    </source>
</evidence>
<dbReference type="Pfam" id="PF06594">
    <property type="entry name" value="HCBP_related"/>
    <property type="match status" value="1"/>
</dbReference>
<dbReference type="InterPro" id="IPR010566">
    <property type="entry name" value="Haemolys_ca-bd"/>
</dbReference>
<organism evidence="5 6">
    <name type="scientific">Xanthobacter dioxanivorans</name>
    <dbReference type="NCBI Taxonomy" id="2528964"/>
    <lineage>
        <taxon>Bacteria</taxon>
        <taxon>Pseudomonadati</taxon>
        <taxon>Pseudomonadota</taxon>
        <taxon>Alphaproteobacteria</taxon>
        <taxon>Hyphomicrobiales</taxon>
        <taxon>Xanthobacteraceae</taxon>
        <taxon>Xanthobacter</taxon>
    </lineage>
</organism>
<dbReference type="InterPro" id="IPR001343">
    <property type="entry name" value="Hemolysn_Ca-bd"/>
</dbReference>
<accession>A0A974PRZ9</accession>
<feature type="compositionally biased region" description="Polar residues" evidence="3">
    <location>
        <begin position="435"/>
        <end position="447"/>
    </location>
</feature>
<reference evidence="5 6" key="1">
    <citation type="submission" date="2020-10" db="EMBL/GenBank/DDBJ databases">
        <title>Degradation of 1,4-Dioxane by Xanthobacter sp. YN2, via a Novel Group-2 Soluble Di-Iron Monooxygenase.</title>
        <authorList>
            <person name="Ma F."/>
            <person name="Wang Y."/>
            <person name="Yang J."/>
            <person name="Guo H."/>
            <person name="Su D."/>
            <person name="Yu L."/>
        </authorList>
    </citation>
    <scope>NUCLEOTIDE SEQUENCE [LARGE SCALE GENOMIC DNA]</scope>
    <source>
        <strain evidence="5 6">YN2</strain>
    </source>
</reference>
<dbReference type="KEGG" id="xdi:EZH22_10745"/>
<feature type="region of interest" description="Disordered" evidence="3">
    <location>
        <begin position="435"/>
        <end position="455"/>
    </location>
</feature>
<dbReference type="InterPro" id="IPR018511">
    <property type="entry name" value="Hemolysin-typ_Ca-bd_CS"/>
</dbReference>
<name>A0A974PRZ9_9HYPH</name>
<dbReference type="AlphaFoldDB" id="A0A974PRZ9"/>
<protein>
    <submittedName>
        <fullName evidence="5">Calcium-binding protein</fullName>
    </submittedName>
</protein>
<dbReference type="Pfam" id="PF00353">
    <property type="entry name" value="HemolysinCabind"/>
    <property type="match status" value="6"/>
</dbReference>
<dbReference type="PANTHER" id="PTHR38340">
    <property type="entry name" value="S-LAYER PROTEIN"/>
    <property type="match status" value="1"/>
</dbReference>
<dbReference type="SUPFAM" id="SSF51120">
    <property type="entry name" value="beta-Roll"/>
    <property type="match status" value="5"/>
</dbReference>
<evidence type="ECO:0000313" key="5">
    <source>
        <dbReference type="EMBL" id="QRG08712.1"/>
    </source>
</evidence>